<keyword evidence="3" id="KW-1185">Reference proteome</keyword>
<dbReference type="Pfam" id="PF04167">
    <property type="entry name" value="DUF402"/>
    <property type="match status" value="1"/>
</dbReference>
<dbReference type="SUPFAM" id="SSF159234">
    <property type="entry name" value="FomD-like"/>
    <property type="match status" value="1"/>
</dbReference>
<dbReference type="InterPro" id="IPR007295">
    <property type="entry name" value="DUF402"/>
</dbReference>
<sequence length="199" mass="21488">MNAAAPVPAGLPRDPAGAGPGDLVVARAWKYDGHPHWVVPGRYLGADDHGHWIYQPAGSLVSRPGHGHWADTDAVCLVPRAGQWLGTFYDDPAEDFRVYLDLSTQIGWRKLARGGWEANSVDMDLDVIDSRSRGIFLDDEDEFAQHSASMGYPQELVSCISDEASRLLASLGGAHAPFDGTATGWLARGRTAFSDSSSR</sequence>
<comment type="caution">
    <text evidence="2">The sequence shown here is derived from an EMBL/GenBank/DDBJ whole genome shotgun (WGS) entry which is preliminary data.</text>
</comment>
<feature type="domain" description="DUF402" evidence="1">
    <location>
        <begin position="34"/>
        <end position="171"/>
    </location>
</feature>
<proteinExistence type="predicted"/>
<dbReference type="Proteomes" id="UP001183817">
    <property type="component" value="Unassembled WGS sequence"/>
</dbReference>
<evidence type="ECO:0000313" key="3">
    <source>
        <dbReference type="Proteomes" id="UP001183817"/>
    </source>
</evidence>
<name>A0ABU2BF73_9MICC</name>
<gene>
    <name evidence="2" type="ORF">J2S64_000612</name>
</gene>
<dbReference type="Gene3D" id="2.40.380.10">
    <property type="entry name" value="FomD-like"/>
    <property type="match status" value="1"/>
</dbReference>
<evidence type="ECO:0000259" key="1">
    <source>
        <dbReference type="Pfam" id="PF04167"/>
    </source>
</evidence>
<protein>
    <recommendedName>
        <fullName evidence="1">DUF402 domain-containing protein</fullName>
    </recommendedName>
</protein>
<dbReference type="RefSeq" id="WP_310288023.1">
    <property type="nucleotide sequence ID" value="NZ_BAAAWO010000001.1"/>
</dbReference>
<evidence type="ECO:0000313" key="2">
    <source>
        <dbReference type="EMBL" id="MDR7356921.1"/>
    </source>
</evidence>
<dbReference type="InterPro" id="IPR035930">
    <property type="entry name" value="FomD-like_sf"/>
</dbReference>
<reference evidence="2 3" key="1">
    <citation type="submission" date="2023-07" db="EMBL/GenBank/DDBJ databases">
        <title>Sequencing the genomes of 1000 actinobacteria strains.</title>
        <authorList>
            <person name="Klenk H.-P."/>
        </authorList>
    </citation>
    <scope>NUCLEOTIDE SEQUENCE [LARGE SCALE GENOMIC DNA]</scope>
    <source>
        <strain evidence="2 3">DSM 20167</strain>
    </source>
</reference>
<organism evidence="2 3">
    <name type="scientific">Paeniglutamicibacter sulfureus</name>
    <dbReference type="NCBI Taxonomy" id="43666"/>
    <lineage>
        <taxon>Bacteria</taxon>
        <taxon>Bacillati</taxon>
        <taxon>Actinomycetota</taxon>
        <taxon>Actinomycetes</taxon>
        <taxon>Micrococcales</taxon>
        <taxon>Micrococcaceae</taxon>
        <taxon>Paeniglutamicibacter</taxon>
    </lineage>
</organism>
<dbReference type="EMBL" id="JAVDYI010000001">
    <property type="protein sequence ID" value="MDR7356921.1"/>
    <property type="molecule type" value="Genomic_DNA"/>
</dbReference>
<accession>A0ABU2BF73</accession>